<protein>
    <recommendedName>
        <fullName evidence="3">Zinc-finger domain-containing protein</fullName>
    </recommendedName>
</protein>
<keyword evidence="2" id="KW-1185">Reference proteome</keyword>
<evidence type="ECO:0000313" key="1">
    <source>
        <dbReference type="EMBL" id="MCW3807026.1"/>
    </source>
</evidence>
<accession>A0AAE3MG03</accession>
<reference evidence="1" key="1">
    <citation type="submission" date="2022-10" db="EMBL/GenBank/DDBJ databases">
        <authorList>
            <person name="Yu W.X."/>
        </authorList>
    </citation>
    <scope>NUCLEOTIDE SEQUENCE</scope>
    <source>
        <strain evidence="1">D04</strain>
    </source>
</reference>
<gene>
    <name evidence="1" type="ORF">OM074_15420</name>
</gene>
<name>A0AAE3MG03_9BACT</name>
<dbReference type="Proteomes" id="UP001207408">
    <property type="component" value="Unassembled WGS sequence"/>
</dbReference>
<dbReference type="EMBL" id="JAPDPI010000035">
    <property type="protein sequence ID" value="MCW3807026.1"/>
    <property type="molecule type" value="Genomic_DNA"/>
</dbReference>
<proteinExistence type="predicted"/>
<organism evidence="1 2">
    <name type="scientific">Plebeiibacterium marinum</name>
    <dbReference type="NCBI Taxonomy" id="2992111"/>
    <lineage>
        <taxon>Bacteria</taxon>
        <taxon>Pseudomonadati</taxon>
        <taxon>Bacteroidota</taxon>
        <taxon>Bacteroidia</taxon>
        <taxon>Marinilabiliales</taxon>
        <taxon>Marinilabiliaceae</taxon>
        <taxon>Plebeiibacterium</taxon>
    </lineage>
</organism>
<comment type="caution">
    <text evidence="1">The sequence shown here is derived from an EMBL/GenBank/DDBJ whole genome shotgun (WGS) entry which is preliminary data.</text>
</comment>
<sequence length="351" mass="39992">MKITIDNYEEWMVDFLDGTLSEEDQKQFEQFLDENPHVKDEMDGLDELVLTPEPAFYDDKSSLIKTEAEFFEIPYQDYIAIKELEIGLTPKEQKWKKDLCQSHTESKTLFKTYQRTIIHSDKNILYSHKNDLKRASILPFVSISTFRKMSAAAAIALLLGIGGIPILKQSGNQLQTVVVNDTPSLIEIPKKEQQKSKEVSLEKDILSTQNANNKKIEVYKREEASEKSTVKLLKDSVKPMIAKGIDNRFYNKTLNAYEIGLNSMMPIVISNNLRQTEEDLIALENHVSLESQKLSRSAKVVNSGIKFINYLSGNPTTVKKYLNENGEMVAYQLESDNISLSRKIKSLPVTN</sequence>
<evidence type="ECO:0008006" key="3">
    <source>
        <dbReference type="Google" id="ProtNLM"/>
    </source>
</evidence>
<dbReference type="RefSeq" id="WP_301201029.1">
    <property type="nucleotide sequence ID" value="NZ_JAPDPI010000035.1"/>
</dbReference>
<evidence type="ECO:0000313" key="2">
    <source>
        <dbReference type="Proteomes" id="UP001207408"/>
    </source>
</evidence>
<dbReference type="AlphaFoldDB" id="A0AAE3MG03"/>